<dbReference type="Proteomes" id="UP000747542">
    <property type="component" value="Unassembled WGS sequence"/>
</dbReference>
<sequence>DINKLFIYQYKEININELLSEYQEIETSNVSIANPDRLQQLQEEIALDAAKTAAAAAAIDAGAVGGVPDGAVGGADAAAVDIDEELFDGDDEDLDELDEQLEEMTVS</sequence>
<keyword evidence="2" id="KW-1185">Reference proteome</keyword>
<dbReference type="EMBL" id="JAHLQT010029499">
    <property type="protein sequence ID" value="KAG7161399.1"/>
    <property type="molecule type" value="Genomic_DNA"/>
</dbReference>
<accession>A0A8J5JUN2</accession>
<evidence type="ECO:0000313" key="2">
    <source>
        <dbReference type="Proteomes" id="UP000747542"/>
    </source>
</evidence>
<protein>
    <submittedName>
        <fullName evidence="1">Uncharacterized protein</fullName>
    </submittedName>
</protein>
<feature type="non-terminal residue" evidence="1">
    <location>
        <position position="1"/>
    </location>
</feature>
<reference evidence="1" key="1">
    <citation type="journal article" date="2021" name="Sci. Adv.">
        <title>The American lobster genome reveals insights on longevity, neural, and immune adaptations.</title>
        <authorList>
            <person name="Polinski J.M."/>
            <person name="Zimin A.V."/>
            <person name="Clark K.F."/>
            <person name="Kohn A.B."/>
            <person name="Sadowski N."/>
            <person name="Timp W."/>
            <person name="Ptitsyn A."/>
            <person name="Khanna P."/>
            <person name="Romanova D.Y."/>
            <person name="Williams P."/>
            <person name="Greenwood S.J."/>
            <person name="Moroz L.L."/>
            <person name="Walt D.R."/>
            <person name="Bodnar A.G."/>
        </authorList>
    </citation>
    <scope>NUCLEOTIDE SEQUENCE</scope>
    <source>
        <strain evidence="1">GMGI-L3</strain>
    </source>
</reference>
<name>A0A8J5JUN2_HOMAM</name>
<comment type="caution">
    <text evidence="1">The sequence shown here is derived from an EMBL/GenBank/DDBJ whole genome shotgun (WGS) entry which is preliminary data.</text>
</comment>
<evidence type="ECO:0000313" key="1">
    <source>
        <dbReference type="EMBL" id="KAG7161399.1"/>
    </source>
</evidence>
<organism evidence="1 2">
    <name type="scientific">Homarus americanus</name>
    <name type="common">American lobster</name>
    <dbReference type="NCBI Taxonomy" id="6706"/>
    <lineage>
        <taxon>Eukaryota</taxon>
        <taxon>Metazoa</taxon>
        <taxon>Ecdysozoa</taxon>
        <taxon>Arthropoda</taxon>
        <taxon>Crustacea</taxon>
        <taxon>Multicrustacea</taxon>
        <taxon>Malacostraca</taxon>
        <taxon>Eumalacostraca</taxon>
        <taxon>Eucarida</taxon>
        <taxon>Decapoda</taxon>
        <taxon>Pleocyemata</taxon>
        <taxon>Astacidea</taxon>
        <taxon>Nephropoidea</taxon>
        <taxon>Nephropidae</taxon>
        <taxon>Homarus</taxon>
    </lineage>
</organism>
<dbReference type="AlphaFoldDB" id="A0A8J5JUN2"/>
<proteinExistence type="predicted"/>
<gene>
    <name evidence="1" type="ORF">Hamer_G014039</name>
</gene>